<dbReference type="Proteomes" id="UP001285244">
    <property type="component" value="Unassembled WGS sequence"/>
</dbReference>
<feature type="transmembrane region" description="Helical" evidence="1">
    <location>
        <begin position="81"/>
        <end position="99"/>
    </location>
</feature>
<evidence type="ECO:0000313" key="3">
    <source>
        <dbReference type="Proteomes" id="UP001285244"/>
    </source>
</evidence>
<proteinExistence type="predicted"/>
<feature type="transmembrane region" description="Helical" evidence="1">
    <location>
        <begin position="12"/>
        <end position="33"/>
    </location>
</feature>
<accession>A0ABU4WPZ2</accession>
<feature type="transmembrane region" description="Helical" evidence="1">
    <location>
        <begin position="53"/>
        <end position="74"/>
    </location>
</feature>
<evidence type="ECO:0000256" key="1">
    <source>
        <dbReference type="SAM" id="Phobius"/>
    </source>
</evidence>
<comment type="caution">
    <text evidence="2">The sequence shown here is derived from an EMBL/GenBank/DDBJ whole genome shotgun (WGS) entry which is preliminary data.</text>
</comment>
<keyword evidence="1" id="KW-1133">Transmembrane helix</keyword>
<gene>
    <name evidence="2" type="ORF">MOZ64_09785</name>
</gene>
<dbReference type="Pfam" id="PF12822">
    <property type="entry name" value="ECF_trnsprt"/>
    <property type="match status" value="1"/>
</dbReference>
<keyword evidence="3" id="KW-1185">Reference proteome</keyword>
<dbReference type="InterPro" id="IPR024529">
    <property type="entry name" value="ECF_trnsprt_substrate-spec"/>
</dbReference>
<dbReference type="RefSeq" id="WP_320326371.1">
    <property type="nucleotide sequence ID" value="NZ_JALBUS010000018.1"/>
</dbReference>
<feature type="transmembrane region" description="Helical" evidence="1">
    <location>
        <begin position="111"/>
        <end position="134"/>
    </location>
</feature>
<keyword evidence="1" id="KW-0812">Transmembrane</keyword>
<dbReference type="Gene3D" id="1.10.1760.20">
    <property type="match status" value="1"/>
</dbReference>
<dbReference type="EMBL" id="JALBUS010000018">
    <property type="protein sequence ID" value="MDX8418121.1"/>
    <property type="molecule type" value="Genomic_DNA"/>
</dbReference>
<name>A0ABU4WPZ2_9FIRM</name>
<sequence>MSTTNTIQRQTNTSAFSTYALLLIPVGVAINFIGGQLNDLLKLPLYLDTIGTLLSAILAGPIVGLTTGVLTNIVAGIINPVNFAFIPVNLVVGLIAGYLSKKDFFLTPLKIAISIVIITLVSIIVSAPILVFAFGGLTGNGASVIASVLLASGQNIWTAVIGTNGVFNFLDRILSILVVFAIIRVLPKKTLIQFQLGEKYIK</sequence>
<evidence type="ECO:0000313" key="2">
    <source>
        <dbReference type="EMBL" id="MDX8418121.1"/>
    </source>
</evidence>
<feature type="transmembrane region" description="Helical" evidence="1">
    <location>
        <begin position="166"/>
        <end position="186"/>
    </location>
</feature>
<reference evidence="2 3" key="1">
    <citation type="submission" date="2022-03" db="EMBL/GenBank/DDBJ databases">
        <title>Novel taxa within the pig intestine.</title>
        <authorList>
            <person name="Wylensek D."/>
            <person name="Bishof K."/>
            <person name="Afrizal A."/>
            <person name="Clavel T."/>
        </authorList>
    </citation>
    <scope>NUCLEOTIDE SEQUENCE [LARGE SCALE GENOMIC DNA]</scope>
    <source>
        <strain evidence="2 3">Cla-KB-P134</strain>
    </source>
</reference>
<feature type="transmembrane region" description="Helical" evidence="1">
    <location>
        <begin position="141"/>
        <end position="160"/>
    </location>
</feature>
<protein>
    <submittedName>
        <fullName evidence="2">ECF transporter S component</fullName>
    </submittedName>
</protein>
<organism evidence="2 3">
    <name type="scientific">Absicoccus intestinalis</name>
    <dbReference type="NCBI Taxonomy" id="2926319"/>
    <lineage>
        <taxon>Bacteria</taxon>
        <taxon>Bacillati</taxon>
        <taxon>Bacillota</taxon>
        <taxon>Erysipelotrichia</taxon>
        <taxon>Erysipelotrichales</taxon>
        <taxon>Erysipelotrichaceae</taxon>
        <taxon>Absicoccus</taxon>
    </lineage>
</organism>
<keyword evidence="1" id="KW-0472">Membrane</keyword>